<dbReference type="Pfam" id="PF08263">
    <property type="entry name" value="LRRNT_2"/>
    <property type="match status" value="1"/>
</dbReference>
<evidence type="ECO:0000256" key="4">
    <source>
        <dbReference type="ARBA" id="ARBA00022614"/>
    </source>
</evidence>
<dbReference type="Pfam" id="PF00560">
    <property type="entry name" value="LRR_1"/>
    <property type="match status" value="6"/>
</dbReference>
<dbReference type="InterPro" id="IPR001611">
    <property type="entry name" value="Leu-rich_rpt"/>
</dbReference>
<keyword evidence="8 11" id="KW-1133">Transmembrane helix</keyword>
<evidence type="ECO:0000313" key="16">
    <source>
        <dbReference type="Proteomes" id="UP000092600"/>
    </source>
</evidence>
<feature type="domain" description="Leucine-rich repeat-containing N-terminal plant-type" evidence="13">
    <location>
        <begin position="35"/>
        <end position="70"/>
    </location>
</feature>
<sequence>MSSRHRPPNPLFLILTLLLFAFSSAGAVTALCLRDQLASLLQLKRRFSGGSLTSWVAGTDCCAWGGVECDPVSGRVTALDLSGRSIAGELYFPALFNLTSLRSLNLAYNLFDQIPLPQLGFEALANLTRLNLSNSGFVGQVPASISRLSNLVSLDLSTFYLNERPNSSLYLRDPTFWTLIANLGRLQFLYLDGVEIAADGPGWCGAVAASAPGLRELSLSGCSLAGPLDPSLLRLRWLSKLRLDQNNLSSPLPEFFFTNFSSLGVLRLSSCGLKGVFPDRILQLRNLTVLDVSANPLLSGWLPDFPKDSVLESLVLSSTNFSGNLPDSIGNLKSLTRLELSECGFSGSIPASVANLTQLVHLDLSLNNFSGRIPSFGQWPMISEINLAHNSLSGSIPPSDDYAGLRKLTKIDLRNNSLTGPIPGSLFAIPSLQLLQLSQNQLSGILVDFSNASSSLATIDLSHNNLRGIIPQSVSQLSGLSVLSLASNNFSGTLALDILRSMRNLSNLDLSNNMIIVVDGDDNSSFDSFPKISTLKLASCNLLKIPTFLRYQDVISDLDLSNNKISGAIPSWIWSIGMESWAYLNLSHNMFTSVEGPLTDLSSIPLMILDIHSNMLQGSVPFPPPNIIILDYSNNSFSSSIPFSFPSYLNFTIFFSVSHNRLTGEIPASFCNATYLQVLDLSYNGFNGSMPSCLLKGNSGDLRILNLGANQLTGTLPQDVSGGCELRTINLSSNMLEGKLPQSLANCRMLEVLDIGNNQIVDSFPYWLRELSALQVLVLRSNGFYGPASHPTSTTGRNSPFPMLQIFDISSNSFNGMLPSDCFSDLTAMKVGSEDKQFTVGFSYLNYTKSYYEDSVTVTFKGLDITLVKILTVFTSLDLSNNGFEGGIPESVGELKMLYLLNISHNSFSGEIPSQIGNLSQLESLDLSSNNLSGEIPQTLALLTFLSSLNLSYNNLVGGIPQYHQFPTFSNLSFLGNPGLCGQPLTRQCNSSRTGRDQALNSKSIELNWQFISAGIGYGGGLAIVVGPLMVWSKGKRWFNKYVDRMLLAILPLWLCETCGNGRVGTEEGDDDADLMEEEENRKFCVFCTGLEIHEDKVVIHHVECSCPKF</sequence>
<evidence type="ECO:0000256" key="2">
    <source>
        <dbReference type="ARBA" id="ARBA00009592"/>
    </source>
</evidence>
<keyword evidence="9 11" id="KW-0472">Membrane</keyword>
<keyword evidence="6 12" id="KW-0732">Signal</keyword>
<dbReference type="EMBL" id="LSRQ01000577">
    <property type="protein sequence ID" value="OAY81882.1"/>
    <property type="molecule type" value="Genomic_DNA"/>
</dbReference>
<keyword evidence="15" id="KW-0675">Receptor</keyword>
<dbReference type="PROSITE" id="PS51450">
    <property type="entry name" value="LRR"/>
    <property type="match status" value="2"/>
</dbReference>
<dbReference type="InterPro" id="IPR055414">
    <property type="entry name" value="LRR_R13L4/SHOC2-like"/>
</dbReference>
<dbReference type="PANTHER" id="PTHR48061">
    <property type="entry name" value="LEUCINE-RICH REPEAT RECEPTOR PROTEIN KINASE EMS1-LIKE-RELATED"/>
    <property type="match status" value="1"/>
</dbReference>
<dbReference type="FunFam" id="3.80.10.10:FF:000383">
    <property type="entry name" value="Leucine-rich repeat receptor protein kinase EMS1"/>
    <property type="match status" value="1"/>
</dbReference>
<evidence type="ECO:0000256" key="8">
    <source>
        <dbReference type="ARBA" id="ARBA00022989"/>
    </source>
</evidence>
<accession>A0A199VXB1</accession>
<dbReference type="Pfam" id="PF23598">
    <property type="entry name" value="LRR_14"/>
    <property type="match status" value="1"/>
</dbReference>
<name>A0A199VXB1_ANACO</name>
<keyword evidence="5 11" id="KW-0812">Transmembrane</keyword>
<organism evidence="15 16">
    <name type="scientific">Ananas comosus</name>
    <name type="common">Pineapple</name>
    <name type="synonym">Ananas ananas</name>
    <dbReference type="NCBI Taxonomy" id="4615"/>
    <lineage>
        <taxon>Eukaryota</taxon>
        <taxon>Viridiplantae</taxon>
        <taxon>Streptophyta</taxon>
        <taxon>Embryophyta</taxon>
        <taxon>Tracheophyta</taxon>
        <taxon>Spermatophyta</taxon>
        <taxon>Magnoliopsida</taxon>
        <taxon>Liliopsida</taxon>
        <taxon>Poales</taxon>
        <taxon>Bromeliaceae</taxon>
        <taxon>Bromelioideae</taxon>
        <taxon>Ananas</taxon>
    </lineage>
</organism>
<evidence type="ECO:0000256" key="3">
    <source>
        <dbReference type="ARBA" id="ARBA00022475"/>
    </source>
</evidence>
<dbReference type="GO" id="GO:0005886">
    <property type="term" value="C:plasma membrane"/>
    <property type="evidence" value="ECO:0007669"/>
    <property type="project" value="UniProtKB-SubCell"/>
</dbReference>
<feature type="chain" id="PRO_5008508486" evidence="12">
    <location>
        <begin position="28"/>
        <end position="1110"/>
    </location>
</feature>
<keyword evidence="7" id="KW-0677">Repeat</keyword>
<evidence type="ECO:0000256" key="10">
    <source>
        <dbReference type="ARBA" id="ARBA00023180"/>
    </source>
</evidence>
<dbReference type="InterPro" id="IPR003591">
    <property type="entry name" value="Leu-rich_rpt_typical-subtyp"/>
</dbReference>
<dbReference type="FunFam" id="3.80.10.10:FF:000213">
    <property type="entry name" value="Tyrosine-sulfated glycopeptide receptor 1"/>
    <property type="match status" value="1"/>
</dbReference>
<comment type="similarity">
    <text evidence="2">Belongs to the RLP family.</text>
</comment>
<dbReference type="InterPro" id="IPR032675">
    <property type="entry name" value="LRR_dom_sf"/>
</dbReference>
<evidence type="ECO:0000256" key="9">
    <source>
        <dbReference type="ARBA" id="ARBA00023136"/>
    </source>
</evidence>
<keyword evidence="3" id="KW-1003">Cell membrane</keyword>
<evidence type="ECO:0000256" key="6">
    <source>
        <dbReference type="ARBA" id="ARBA00022729"/>
    </source>
</evidence>
<keyword evidence="4" id="KW-0433">Leucine-rich repeat</keyword>
<dbReference type="SUPFAM" id="SSF52058">
    <property type="entry name" value="L domain-like"/>
    <property type="match status" value="3"/>
</dbReference>
<evidence type="ECO:0000256" key="1">
    <source>
        <dbReference type="ARBA" id="ARBA00004251"/>
    </source>
</evidence>
<dbReference type="InterPro" id="IPR046956">
    <property type="entry name" value="RLP23-like"/>
</dbReference>
<evidence type="ECO:0000256" key="12">
    <source>
        <dbReference type="SAM" id="SignalP"/>
    </source>
</evidence>
<feature type="domain" description="Disease resistance R13L4/SHOC-2-like LRR" evidence="14">
    <location>
        <begin position="313"/>
        <end position="538"/>
    </location>
</feature>
<dbReference type="AlphaFoldDB" id="A0A199VXB1"/>
<dbReference type="InterPro" id="IPR013210">
    <property type="entry name" value="LRR_N_plant-typ"/>
</dbReference>
<evidence type="ECO:0000256" key="5">
    <source>
        <dbReference type="ARBA" id="ARBA00022692"/>
    </source>
</evidence>
<dbReference type="PRINTS" id="PR00019">
    <property type="entry name" value="LEURICHRPT"/>
</dbReference>
<evidence type="ECO:0000259" key="13">
    <source>
        <dbReference type="Pfam" id="PF08263"/>
    </source>
</evidence>
<feature type="transmembrane region" description="Helical" evidence="11">
    <location>
        <begin position="1009"/>
        <end position="1032"/>
    </location>
</feature>
<evidence type="ECO:0000256" key="7">
    <source>
        <dbReference type="ARBA" id="ARBA00022737"/>
    </source>
</evidence>
<dbReference type="Proteomes" id="UP000092600">
    <property type="component" value="Unassembled WGS sequence"/>
</dbReference>
<dbReference type="STRING" id="4615.A0A199VXB1"/>
<dbReference type="SUPFAM" id="SSF52047">
    <property type="entry name" value="RNI-like"/>
    <property type="match status" value="1"/>
</dbReference>
<keyword evidence="10" id="KW-0325">Glycoprotein</keyword>
<dbReference type="Gene3D" id="3.80.10.10">
    <property type="entry name" value="Ribonuclease Inhibitor"/>
    <property type="match status" value="3"/>
</dbReference>
<dbReference type="SMART" id="SM00369">
    <property type="entry name" value="LRR_TYP"/>
    <property type="match status" value="11"/>
</dbReference>
<feature type="signal peptide" evidence="12">
    <location>
        <begin position="1"/>
        <end position="27"/>
    </location>
</feature>
<protein>
    <submittedName>
        <fullName evidence="15">Receptor-like protein 12</fullName>
    </submittedName>
</protein>
<comment type="caution">
    <text evidence="15">The sequence shown here is derived from an EMBL/GenBank/DDBJ whole genome shotgun (WGS) entry which is preliminary data.</text>
</comment>
<dbReference type="PANTHER" id="PTHR48061:SF2">
    <property type="entry name" value="RECEPTOR LIKE PROTEIN 30-LIKE"/>
    <property type="match status" value="1"/>
</dbReference>
<proteinExistence type="inferred from homology"/>
<evidence type="ECO:0000259" key="14">
    <source>
        <dbReference type="Pfam" id="PF23598"/>
    </source>
</evidence>
<gene>
    <name evidence="15" type="ORF">ACMD2_06023</name>
</gene>
<evidence type="ECO:0000313" key="15">
    <source>
        <dbReference type="EMBL" id="OAY81882.1"/>
    </source>
</evidence>
<evidence type="ECO:0000256" key="11">
    <source>
        <dbReference type="SAM" id="Phobius"/>
    </source>
</evidence>
<comment type="subcellular location">
    <subcellularLocation>
        <location evidence="1">Cell membrane</location>
        <topology evidence="1">Single-pass type I membrane protein</topology>
    </subcellularLocation>
</comment>
<dbReference type="Pfam" id="PF13855">
    <property type="entry name" value="LRR_8"/>
    <property type="match status" value="1"/>
</dbReference>
<reference evidence="15 16" key="1">
    <citation type="journal article" date="2016" name="DNA Res.">
        <title>The draft genome of MD-2 pineapple using hybrid error correction of long reads.</title>
        <authorList>
            <person name="Redwan R.M."/>
            <person name="Saidin A."/>
            <person name="Kumar S.V."/>
        </authorList>
    </citation>
    <scope>NUCLEOTIDE SEQUENCE [LARGE SCALE GENOMIC DNA]</scope>
    <source>
        <strain evidence="16">cv. MD2</strain>
        <tissue evidence="15">Leaf</tissue>
    </source>
</reference>